<accession>A0AA39GWE5</accession>
<reference evidence="1" key="1">
    <citation type="submission" date="2023-06" db="EMBL/GenBank/DDBJ databases">
        <title>Genomic analysis of the entomopathogenic nematode Steinernema hermaphroditum.</title>
        <authorList>
            <person name="Schwarz E.M."/>
            <person name="Heppert J.K."/>
            <person name="Baniya A."/>
            <person name="Schwartz H.T."/>
            <person name="Tan C.-H."/>
            <person name="Antoshechkin I."/>
            <person name="Sternberg P.W."/>
            <person name="Goodrich-Blair H."/>
            <person name="Dillman A.R."/>
        </authorList>
    </citation>
    <scope>NUCLEOTIDE SEQUENCE</scope>
    <source>
        <strain evidence="1">PS9179</strain>
        <tissue evidence="1">Whole animal</tissue>
    </source>
</reference>
<keyword evidence="2" id="KW-1185">Reference proteome</keyword>
<organism evidence="1 2">
    <name type="scientific">Steinernema hermaphroditum</name>
    <dbReference type="NCBI Taxonomy" id="289476"/>
    <lineage>
        <taxon>Eukaryota</taxon>
        <taxon>Metazoa</taxon>
        <taxon>Ecdysozoa</taxon>
        <taxon>Nematoda</taxon>
        <taxon>Chromadorea</taxon>
        <taxon>Rhabditida</taxon>
        <taxon>Tylenchina</taxon>
        <taxon>Panagrolaimomorpha</taxon>
        <taxon>Strongyloidoidea</taxon>
        <taxon>Steinernematidae</taxon>
        <taxon>Steinernema</taxon>
    </lineage>
</organism>
<gene>
    <name evidence="1" type="ORF">QR680_000905</name>
</gene>
<protein>
    <submittedName>
        <fullName evidence="1">Uncharacterized protein</fullName>
    </submittedName>
</protein>
<proteinExistence type="predicted"/>
<dbReference type="Proteomes" id="UP001175271">
    <property type="component" value="Unassembled WGS sequence"/>
</dbReference>
<comment type="caution">
    <text evidence="1">The sequence shown here is derived from an EMBL/GenBank/DDBJ whole genome shotgun (WGS) entry which is preliminary data.</text>
</comment>
<name>A0AA39GWE5_9BILA</name>
<evidence type="ECO:0000313" key="1">
    <source>
        <dbReference type="EMBL" id="KAK0394731.1"/>
    </source>
</evidence>
<evidence type="ECO:0000313" key="2">
    <source>
        <dbReference type="Proteomes" id="UP001175271"/>
    </source>
</evidence>
<sequence length="456" mass="52023">MDYLNDQYLKMWATVEGPEPIPEKDEKEELILYVKLIKSTGNVEVTLLYKNVFKNSGHAYLFVALDNAPTFDTNYNRLGTATIKNGQHLENVDYRLLKFVLPQLSQENLITTLHLDIHKYPTDDKLQKHVTELINELCLAAQQNAHLFAVQDIKLHITNINTPENIQNVEKLMNQFGAHVDFVIARAKLPLVQFCIANGMKFNGATGPLTKNDFDYLINVFTGHGNRVIRNGAAIKIFTAVKINKEIELKWLGHTLSTRGSFNASRFEIVLPPNANQTEAEKEAEAAKKGESCFYPLRGCPDVGYFYDTNEGTLVAAQKFKRVCVELDKEFGLASGMPYELRLKAKTRVLFHFNQSYSHFNYKVFDEPHILQPGQEITLKEYIRPFVVLNKEPPKLVFTYFELSGGCSFRPRWIKGLWMGAEVPLTETPFEVSTRVISDDEAETHLQKKSLPCRIQ</sequence>
<dbReference type="EMBL" id="JAUCMV010000005">
    <property type="protein sequence ID" value="KAK0394731.1"/>
    <property type="molecule type" value="Genomic_DNA"/>
</dbReference>
<dbReference type="AlphaFoldDB" id="A0AA39GWE5"/>